<dbReference type="AlphaFoldDB" id="A0AAV5GGR8"/>
<evidence type="ECO:0000313" key="2">
    <source>
        <dbReference type="Proteomes" id="UP001342314"/>
    </source>
</evidence>
<name>A0AAV5GGR8_9BASI</name>
<accession>A0AAV5GGR8</accession>
<comment type="caution">
    <text evidence="1">The sequence shown here is derived from an EMBL/GenBank/DDBJ whole genome shotgun (WGS) entry which is preliminary data.</text>
</comment>
<organism evidence="1 2">
    <name type="scientific">Rhodotorula paludigena</name>
    <dbReference type="NCBI Taxonomy" id="86838"/>
    <lineage>
        <taxon>Eukaryota</taxon>
        <taxon>Fungi</taxon>
        <taxon>Dikarya</taxon>
        <taxon>Basidiomycota</taxon>
        <taxon>Pucciniomycotina</taxon>
        <taxon>Microbotryomycetes</taxon>
        <taxon>Sporidiobolales</taxon>
        <taxon>Sporidiobolaceae</taxon>
        <taxon>Rhodotorula</taxon>
    </lineage>
</organism>
<evidence type="ECO:0000313" key="1">
    <source>
        <dbReference type="EMBL" id="GJN91761.1"/>
    </source>
</evidence>
<sequence>MPFNAPTPNQEQRASLFPPLHQLDGIRLEYLELDAELAKSGATLQFQLAALRGLGHEASLLTDDPFVDPTSSRSFIRCKLPSPPLPPPTHVLDIHFTDGSERYRVAVHGLLWALQCPPLSHLSQRPEVPASVPECENSLLLAVERLDIPCRPSWPLLHRYIYDGSPAALLEGLLKAPTASPLTSAKQTALDSLSMRLARVREVWIDAASLEMSDPSLWKTLERAWAVLIADLQEEVAREPSSREGHEPV</sequence>
<gene>
    <name evidence="1" type="ORF">Rhopal_004784-T1</name>
</gene>
<dbReference type="Proteomes" id="UP001342314">
    <property type="component" value="Unassembled WGS sequence"/>
</dbReference>
<reference evidence="1 2" key="1">
    <citation type="submission" date="2021-12" db="EMBL/GenBank/DDBJ databases">
        <title>High titer production of polyol ester of fatty acids by Rhodotorula paludigena BS15 towards product separation-free biomass refinery.</title>
        <authorList>
            <person name="Mano J."/>
            <person name="Ono H."/>
            <person name="Tanaka T."/>
            <person name="Naito K."/>
            <person name="Sushida H."/>
            <person name="Ike M."/>
            <person name="Tokuyasu K."/>
            <person name="Kitaoka M."/>
        </authorList>
    </citation>
    <scope>NUCLEOTIDE SEQUENCE [LARGE SCALE GENOMIC DNA]</scope>
    <source>
        <strain evidence="1 2">BS15</strain>
    </source>
</reference>
<proteinExistence type="predicted"/>
<protein>
    <submittedName>
        <fullName evidence="1">Uncharacterized protein</fullName>
    </submittedName>
</protein>
<dbReference type="EMBL" id="BQKY01000009">
    <property type="protein sequence ID" value="GJN91761.1"/>
    <property type="molecule type" value="Genomic_DNA"/>
</dbReference>
<keyword evidence="2" id="KW-1185">Reference proteome</keyword>